<reference evidence="3" key="1">
    <citation type="journal article" date="2020" name="mSystems">
        <title>Genome- and Community-Level Interaction Insights into Carbon Utilization and Element Cycling Functions of Hydrothermarchaeota in Hydrothermal Sediment.</title>
        <authorList>
            <person name="Zhou Z."/>
            <person name="Liu Y."/>
            <person name="Xu W."/>
            <person name="Pan J."/>
            <person name="Luo Z.H."/>
            <person name="Li M."/>
        </authorList>
    </citation>
    <scope>NUCLEOTIDE SEQUENCE [LARGE SCALE GENOMIC DNA]</scope>
    <source>
        <strain evidence="3">SpSt-456</strain>
    </source>
</reference>
<evidence type="ECO:0000256" key="1">
    <source>
        <dbReference type="ARBA" id="ARBA00023118"/>
    </source>
</evidence>
<proteinExistence type="predicted"/>
<accession>A0A832EKL5</accession>
<keyword evidence="1" id="KW-0051">Antiviral defense</keyword>
<dbReference type="InterPro" id="IPR005537">
    <property type="entry name" value="RAMP_III_fam"/>
</dbReference>
<sequence length="374" mass="42906">MRCHRRQRIYQVHFATPAFLGGADQSAQWRIPPFKALIRQWWRIVWWNSQQAPSVAALRDQESHWFGSSAENETGASRFRLRFDDWRGKTLNRMEFQKIGFGKVDHEEVGKKVSASLYLGYGPVTWQSGKAQLQRASALPVNDSRKLTLAYPHGLHEAVDATMRLMGLFGSLGGRSRNGWGSLMIQEVDQQGDIRPLFDEAVLNESDQRARDWLRPWAVPWKDALDQDWCHALGRDEQGLLLWRTELKNRWEDVLEQFAKVKIGMRTQFHFKGAGPHASLCDRQILAYPVTNHSLHAWGNKARSANQLLFKVLAVSDGFLGIIVHLPHSIPEPLRRPLEEKLTPKALRGKEETVWFTVHQYLDNASHSGLVRLP</sequence>
<evidence type="ECO:0000259" key="2">
    <source>
        <dbReference type="Pfam" id="PF03787"/>
    </source>
</evidence>
<evidence type="ECO:0000313" key="3">
    <source>
        <dbReference type="EMBL" id="HFK98784.1"/>
    </source>
</evidence>
<dbReference type="Pfam" id="PF03787">
    <property type="entry name" value="RAMPs"/>
    <property type="match status" value="1"/>
</dbReference>
<organism evidence="3">
    <name type="scientific">Desulfacinum infernum</name>
    <dbReference type="NCBI Taxonomy" id="35837"/>
    <lineage>
        <taxon>Bacteria</taxon>
        <taxon>Pseudomonadati</taxon>
        <taxon>Thermodesulfobacteriota</taxon>
        <taxon>Syntrophobacteria</taxon>
        <taxon>Syntrophobacterales</taxon>
        <taxon>Syntrophobacteraceae</taxon>
        <taxon>Desulfacinum</taxon>
    </lineage>
</organism>
<dbReference type="AlphaFoldDB" id="A0A832EKL5"/>
<comment type="caution">
    <text evidence="3">The sequence shown here is derived from an EMBL/GenBank/DDBJ whole genome shotgun (WGS) entry which is preliminary data.</text>
</comment>
<gene>
    <name evidence="3" type="ORF">ENS06_15845</name>
</gene>
<protein>
    <recommendedName>
        <fullName evidence="2">CRISPR type III-associated protein domain-containing protein</fullName>
    </recommendedName>
</protein>
<dbReference type="GO" id="GO:0051607">
    <property type="term" value="P:defense response to virus"/>
    <property type="evidence" value="ECO:0007669"/>
    <property type="project" value="UniProtKB-KW"/>
</dbReference>
<feature type="domain" description="CRISPR type III-associated protein" evidence="2">
    <location>
        <begin position="34"/>
        <end position="183"/>
    </location>
</feature>
<dbReference type="EMBL" id="DSTK01000041">
    <property type="protein sequence ID" value="HFK98784.1"/>
    <property type="molecule type" value="Genomic_DNA"/>
</dbReference>
<name>A0A832EKL5_9BACT</name>